<dbReference type="InterPro" id="IPR011013">
    <property type="entry name" value="Gal_mutarotase_sf_dom"/>
</dbReference>
<accession>A0A0M9GPW1</accession>
<dbReference type="InterPro" id="IPR014718">
    <property type="entry name" value="GH-type_carb-bd"/>
</dbReference>
<dbReference type="EMBL" id="JXMU01000001">
    <property type="protein sequence ID" value="KPB02913.1"/>
    <property type="molecule type" value="Genomic_DNA"/>
</dbReference>
<evidence type="ECO:0000313" key="1">
    <source>
        <dbReference type="EMBL" id="KPB02913.1"/>
    </source>
</evidence>
<gene>
    <name evidence="1" type="ORF">SU32_01195</name>
</gene>
<dbReference type="Proteomes" id="UP000038011">
    <property type="component" value="Unassembled WGS sequence"/>
</dbReference>
<dbReference type="SUPFAM" id="SSF74650">
    <property type="entry name" value="Galactose mutarotase-like"/>
    <property type="match status" value="1"/>
</dbReference>
<dbReference type="Gene3D" id="2.70.98.10">
    <property type="match status" value="1"/>
</dbReference>
<dbReference type="STRING" id="1514904.SU32_01195"/>
<evidence type="ECO:0008006" key="3">
    <source>
        <dbReference type="Google" id="ProtNLM"/>
    </source>
</evidence>
<sequence length="322" mass="35999">MSAILQHQYDTDCITLSTGHASVDIFACGASVHNYAVKQEDGQIFKPFAEAPWLDQYRNSQETKAPRHLQLLGGEFPCVPFGTTMLDTAHHGYCVDHDWRLTEQSDNAATFEIDYPESHIVRSLKRSVKLNPQSGALDFTLEIVARKSGTLPVGIHPIFKIADDMQISLPDFDRGASAPWAIDENDRRQLPEGALVSQHSPFWENIGSARSELLQIWNVKGSMTVHYPSEHSSVSLNWNQNHLPHCLFWLANPGLRTQGLGNGFTGLGVEPTHSFFDKNDRANDHFPLHQNAPNHFGIHLNAGQVWTTSYQISCRSFGLSET</sequence>
<dbReference type="GO" id="GO:0030246">
    <property type="term" value="F:carbohydrate binding"/>
    <property type="evidence" value="ECO:0007669"/>
    <property type="project" value="InterPro"/>
</dbReference>
<reference evidence="1 2" key="1">
    <citation type="submission" date="2015-01" db="EMBL/GenBank/DDBJ databases">
        <title>Ahrensia donghaiensis sp. nov., a novel dimethylsulphoniopropionate-cleavage bacterium isolated from seawater and emended descriptions of the genus Ahrensia and Ahrensia kielensis.</title>
        <authorList>
            <person name="Liu J."/>
        </authorList>
    </citation>
    <scope>NUCLEOTIDE SEQUENCE [LARGE SCALE GENOMIC DNA]</scope>
    <source>
        <strain evidence="1 2">LZD062</strain>
    </source>
</reference>
<proteinExistence type="predicted"/>
<name>A0A0M9GPW1_9HYPH</name>
<keyword evidence="2" id="KW-1185">Reference proteome</keyword>
<dbReference type="AlphaFoldDB" id="A0A0M9GPW1"/>
<dbReference type="OrthoDB" id="7335506at2"/>
<dbReference type="PATRIC" id="fig|1514904.3.peg.247"/>
<dbReference type="GO" id="GO:0005975">
    <property type="term" value="P:carbohydrate metabolic process"/>
    <property type="evidence" value="ECO:0007669"/>
    <property type="project" value="InterPro"/>
</dbReference>
<dbReference type="GO" id="GO:0003824">
    <property type="term" value="F:catalytic activity"/>
    <property type="evidence" value="ECO:0007669"/>
    <property type="project" value="InterPro"/>
</dbReference>
<evidence type="ECO:0000313" key="2">
    <source>
        <dbReference type="Proteomes" id="UP000038011"/>
    </source>
</evidence>
<organism evidence="1 2">
    <name type="scientific">Ahrensia marina</name>
    <dbReference type="NCBI Taxonomy" id="1514904"/>
    <lineage>
        <taxon>Bacteria</taxon>
        <taxon>Pseudomonadati</taxon>
        <taxon>Pseudomonadota</taxon>
        <taxon>Alphaproteobacteria</taxon>
        <taxon>Hyphomicrobiales</taxon>
        <taxon>Ahrensiaceae</taxon>
        <taxon>Ahrensia</taxon>
    </lineage>
</organism>
<comment type="caution">
    <text evidence="1">The sequence shown here is derived from an EMBL/GenBank/DDBJ whole genome shotgun (WGS) entry which is preliminary data.</text>
</comment>
<protein>
    <recommendedName>
        <fullName evidence="3">Aldose epimerase</fullName>
    </recommendedName>
</protein>
<dbReference type="RefSeq" id="WP_053997483.1">
    <property type="nucleotide sequence ID" value="NZ_JXMU01000001.1"/>
</dbReference>